<gene>
    <name evidence="13" type="ORF">AU14_02085</name>
</gene>
<dbReference type="CDD" id="cd11386">
    <property type="entry name" value="MCP_signal"/>
    <property type="match status" value="1"/>
</dbReference>
<comment type="similarity">
    <text evidence="7">Belongs to the methyl-accepting chemotaxis (MCP) protein family.</text>
</comment>
<dbReference type="GO" id="GO:0004888">
    <property type="term" value="F:transmembrane signaling receptor activity"/>
    <property type="evidence" value="ECO:0007669"/>
    <property type="project" value="InterPro"/>
</dbReference>
<dbReference type="PROSITE" id="PS50111">
    <property type="entry name" value="CHEMOTAXIS_TRANSDUC_2"/>
    <property type="match status" value="1"/>
</dbReference>
<evidence type="ECO:0000313" key="14">
    <source>
        <dbReference type="Proteomes" id="UP000061489"/>
    </source>
</evidence>
<organism evidence="13 14">
    <name type="scientific">Marinobacter similis</name>
    <dbReference type="NCBI Taxonomy" id="1420916"/>
    <lineage>
        <taxon>Bacteria</taxon>
        <taxon>Pseudomonadati</taxon>
        <taxon>Pseudomonadota</taxon>
        <taxon>Gammaproteobacteria</taxon>
        <taxon>Pseudomonadales</taxon>
        <taxon>Marinobacteraceae</taxon>
        <taxon>Marinobacter</taxon>
    </lineage>
</organism>
<accession>W5YFD3</accession>
<evidence type="ECO:0000259" key="12">
    <source>
        <dbReference type="PROSITE" id="PS50885"/>
    </source>
</evidence>
<feature type="domain" description="HAMP" evidence="12">
    <location>
        <begin position="310"/>
        <end position="364"/>
    </location>
</feature>
<evidence type="ECO:0000256" key="3">
    <source>
        <dbReference type="ARBA" id="ARBA00022692"/>
    </source>
</evidence>
<dbReference type="KEGG" id="msx:AU14_02085"/>
<keyword evidence="6 8" id="KW-0807">Transducer</keyword>
<dbReference type="AlphaFoldDB" id="W5YFD3"/>
<protein>
    <submittedName>
        <fullName evidence="13">Methyl-accepting chemotaxis protein</fullName>
    </submittedName>
</protein>
<evidence type="ECO:0000256" key="6">
    <source>
        <dbReference type="ARBA" id="ARBA00023224"/>
    </source>
</evidence>
<dbReference type="CDD" id="cd06225">
    <property type="entry name" value="HAMP"/>
    <property type="match status" value="1"/>
</dbReference>
<evidence type="ECO:0000256" key="1">
    <source>
        <dbReference type="ARBA" id="ARBA00004429"/>
    </source>
</evidence>
<dbReference type="SUPFAM" id="SSF103190">
    <property type="entry name" value="Sensory domain-like"/>
    <property type="match status" value="1"/>
</dbReference>
<keyword evidence="5 9" id="KW-0472">Membrane</keyword>
<feature type="domain" description="T-SNARE coiled-coil homology" evidence="11">
    <location>
        <begin position="556"/>
        <end position="618"/>
    </location>
</feature>
<dbReference type="InterPro" id="IPR029151">
    <property type="entry name" value="Sensor-like_sf"/>
</dbReference>
<dbReference type="Pfam" id="PF00015">
    <property type="entry name" value="MCPsignal"/>
    <property type="match status" value="1"/>
</dbReference>
<comment type="subcellular location">
    <subcellularLocation>
        <location evidence="1">Cell inner membrane</location>
        <topology evidence="1">Multi-pass membrane protein</topology>
    </subcellularLocation>
</comment>
<dbReference type="SMART" id="SM00283">
    <property type="entry name" value="MA"/>
    <property type="match status" value="1"/>
</dbReference>
<dbReference type="InterPro" id="IPR004089">
    <property type="entry name" value="MCPsignal_dom"/>
</dbReference>
<keyword evidence="4 9" id="KW-1133">Transmembrane helix</keyword>
<keyword evidence="3 9" id="KW-0812">Transmembrane</keyword>
<keyword evidence="2" id="KW-0997">Cell inner membrane</keyword>
<dbReference type="EMBL" id="CP007151">
    <property type="protein sequence ID" value="AHI27877.1"/>
    <property type="molecule type" value="Genomic_DNA"/>
</dbReference>
<dbReference type="HOGENOM" id="CLU_000445_107_19_6"/>
<dbReference type="OrthoDB" id="9763018at2"/>
<dbReference type="GO" id="GO:0006935">
    <property type="term" value="P:chemotaxis"/>
    <property type="evidence" value="ECO:0007669"/>
    <property type="project" value="InterPro"/>
</dbReference>
<sequence length="641" mass="68793">MSIRKLFIASVSALLLVITIVASVMVAMDAETTITSEVLEKRDDLTDEIESLLTVTDNLMSKRVENSLSLLTERGNRLGTPRIEGRQSVGGTDAPALYLGDELINNNFDLVDSVTQVMGGTATLFVRDGGEFIRVSTNVKKSDGSRAIGTKLNMNGGAGKAISRGEAFFGQVDILGNPYLTAYSPIRNSAGNIMGIWYVGYSADLTELVDSITSSALLEKGFAALVDDRGRLRMHSDNIKTETLENILENESEEWHLNRADFEPWGYKIVTGYSDSEVAGMVAEKTGGAVLAIAIGGLILVVALSSLTQIVVARPLDQMISTIEGISEGEGDLTVRFNWNSKNELGRMATGFDSLLDRLQTTISDTKGSSKSLLQSAEKLKGIASDSASVVSQQTEETEQVATAMNEMAATAQSVAESSARAESIAKDADSLAGDGQALIDKTTQTIQRQLDNNQASVKTSASLQSASENIGSILSVIENIAEQTNLLALNAAIEAARAGEHGRGFAVVSDEVRQLASRTQASIKEIQDQIHQLQEGVIGVSDVINRGSELATEASEMIKETGVAIQNLRDSVRNIRDTNIEMASAAEQQSQVSEDINQRLEHIRRMASNSHENSASTSNAAETLQQLADELQAQLQHYKA</sequence>
<dbReference type="Pfam" id="PF00672">
    <property type="entry name" value="HAMP"/>
    <property type="match status" value="1"/>
</dbReference>
<evidence type="ECO:0000256" key="4">
    <source>
        <dbReference type="ARBA" id="ARBA00022989"/>
    </source>
</evidence>
<dbReference type="PANTHER" id="PTHR32089:SF112">
    <property type="entry name" value="LYSOZYME-LIKE PROTEIN-RELATED"/>
    <property type="match status" value="1"/>
</dbReference>
<feature type="transmembrane region" description="Helical" evidence="9">
    <location>
        <begin position="289"/>
        <end position="312"/>
    </location>
</feature>
<dbReference type="PROSITE" id="PS50885">
    <property type="entry name" value="HAMP"/>
    <property type="match status" value="1"/>
</dbReference>
<dbReference type="FunFam" id="1.10.287.950:FF:000001">
    <property type="entry name" value="Methyl-accepting chemotaxis sensory transducer"/>
    <property type="match status" value="1"/>
</dbReference>
<dbReference type="RefSeq" id="WP_041338468.1">
    <property type="nucleotide sequence ID" value="NZ_CP007151.1"/>
</dbReference>
<evidence type="ECO:0000259" key="10">
    <source>
        <dbReference type="PROSITE" id="PS50111"/>
    </source>
</evidence>
<evidence type="ECO:0000256" key="8">
    <source>
        <dbReference type="PROSITE-ProRule" id="PRU00284"/>
    </source>
</evidence>
<dbReference type="InterPro" id="IPR000727">
    <property type="entry name" value="T_SNARE_dom"/>
</dbReference>
<dbReference type="Proteomes" id="UP000061489">
    <property type="component" value="Chromosome"/>
</dbReference>
<dbReference type="Gene3D" id="1.10.287.950">
    <property type="entry name" value="Methyl-accepting chemotaxis protein"/>
    <property type="match status" value="1"/>
</dbReference>
<dbReference type="Pfam" id="PF17201">
    <property type="entry name" value="Cache_3-Cache_2"/>
    <property type="match status" value="1"/>
</dbReference>
<dbReference type="PANTHER" id="PTHR32089">
    <property type="entry name" value="METHYL-ACCEPTING CHEMOTAXIS PROTEIN MCPB"/>
    <property type="match status" value="1"/>
</dbReference>
<evidence type="ECO:0000259" key="11">
    <source>
        <dbReference type="PROSITE" id="PS50192"/>
    </source>
</evidence>
<dbReference type="STRING" id="1420916.AU14_02085"/>
<dbReference type="SMART" id="SM00304">
    <property type="entry name" value="HAMP"/>
    <property type="match status" value="2"/>
</dbReference>
<keyword evidence="14" id="KW-1185">Reference proteome</keyword>
<evidence type="ECO:0000256" key="2">
    <source>
        <dbReference type="ARBA" id="ARBA00022519"/>
    </source>
</evidence>
<dbReference type="GO" id="GO:0007165">
    <property type="term" value="P:signal transduction"/>
    <property type="evidence" value="ECO:0007669"/>
    <property type="project" value="UniProtKB-KW"/>
</dbReference>
<dbReference type="InterPro" id="IPR003660">
    <property type="entry name" value="HAMP_dom"/>
</dbReference>
<evidence type="ECO:0000256" key="7">
    <source>
        <dbReference type="ARBA" id="ARBA00029447"/>
    </source>
</evidence>
<name>W5YFD3_9GAMM</name>
<reference evidence="13 14" key="1">
    <citation type="journal article" date="2014" name="Genome Announc.">
        <title>Draft Genome Sequences of Marinobacter similis A3d10T and Marinobacter salarius R9SW1T.</title>
        <authorList>
            <person name="Ivanova E.P."/>
            <person name="Ng H.J."/>
            <person name="Webb H.K."/>
            <person name="Feng G."/>
            <person name="Oshima K."/>
            <person name="Hattori M."/>
            <person name="Ohkuma M."/>
            <person name="Sergeev A.F."/>
            <person name="Mikhailov V.V."/>
            <person name="Crawford R.J."/>
            <person name="Sawabe T."/>
        </authorList>
    </citation>
    <scope>NUCLEOTIDE SEQUENCE [LARGE SCALE GENOMIC DNA]</scope>
    <source>
        <strain evidence="13 14">A3d10</strain>
    </source>
</reference>
<dbReference type="SUPFAM" id="SSF58104">
    <property type="entry name" value="Methyl-accepting chemotaxis protein (MCP) signaling domain"/>
    <property type="match status" value="1"/>
</dbReference>
<evidence type="ECO:0000256" key="5">
    <source>
        <dbReference type="ARBA" id="ARBA00023136"/>
    </source>
</evidence>
<dbReference type="InterPro" id="IPR004090">
    <property type="entry name" value="Chemotax_Me-accpt_rcpt"/>
</dbReference>
<evidence type="ECO:0000313" key="13">
    <source>
        <dbReference type="EMBL" id="AHI27877.1"/>
    </source>
</evidence>
<feature type="domain" description="Methyl-accepting transducer" evidence="10">
    <location>
        <begin position="369"/>
        <end position="605"/>
    </location>
</feature>
<dbReference type="GO" id="GO:0005886">
    <property type="term" value="C:plasma membrane"/>
    <property type="evidence" value="ECO:0007669"/>
    <property type="project" value="UniProtKB-SubCell"/>
</dbReference>
<proteinExistence type="inferred from homology"/>
<dbReference type="InterPro" id="IPR033462">
    <property type="entry name" value="Cache_3-Cache_2"/>
</dbReference>
<evidence type="ECO:0000256" key="9">
    <source>
        <dbReference type="SAM" id="Phobius"/>
    </source>
</evidence>
<keyword evidence="2" id="KW-1003">Cell membrane</keyword>
<dbReference type="PROSITE" id="PS50192">
    <property type="entry name" value="T_SNARE"/>
    <property type="match status" value="1"/>
</dbReference>
<dbReference type="PRINTS" id="PR00260">
    <property type="entry name" value="CHEMTRNSDUCR"/>
</dbReference>